<sequence length="112" mass="12834">MLSAKYRRAPVMAAPTAARWGGCSLFTRDLRCMRPFDGYVDPSTRVVPFLFSFLPLLNASAHLLTYKPKVLPLLVHIYDNTHGKFGETSVYLRSCHVMSCLMWWWWCVCVCG</sequence>
<evidence type="ECO:0000313" key="1">
    <source>
        <dbReference type="EMBL" id="CBH10887.1"/>
    </source>
</evidence>
<dbReference type="KEGG" id="tbg:TbgDal_V250"/>
<protein>
    <submittedName>
        <fullName evidence="1">Uncharacterized protein</fullName>
    </submittedName>
</protein>
<name>C9ZNA9_TRYB9</name>
<dbReference type="Proteomes" id="UP000002316">
    <property type="component" value="Chromosome 5"/>
</dbReference>
<organism evidence="1 2">
    <name type="scientific">Trypanosoma brucei gambiense (strain MHOM/CI/86/DAL972)</name>
    <dbReference type="NCBI Taxonomy" id="679716"/>
    <lineage>
        <taxon>Eukaryota</taxon>
        <taxon>Discoba</taxon>
        <taxon>Euglenozoa</taxon>
        <taxon>Kinetoplastea</taxon>
        <taxon>Metakinetoplastina</taxon>
        <taxon>Trypanosomatida</taxon>
        <taxon>Trypanosomatidae</taxon>
        <taxon>Trypanosoma</taxon>
    </lineage>
</organism>
<gene>
    <name evidence="1" type="ORF">TbgDal_V250</name>
</gene>
<reference evidence="2" key="1">
    <citation type="journal article" date="2010" name="PLoS Negl. Trop. Dis.">
        <title>The genome sequence of Trypanosoma brucei gambiense, causative agent of chronic human african trypanosomiasis.</title>
        <authorList>
            <person name="Jackson A.P."/>
            <person name="Sanders M."/>
            <person name="Berry A."/>
            <person name="McQuillan J."/>
            <person name="Aslett M.A."/>
            <person name="Quail M.A."/>
            <person name="Chukualim B."/>
            <person name="Capewell P."/>
            <person name="MacLeod A."/>
            <person name="Melville S.E."/>
            <person name="Gibson W."/>
            <person name="Barry J.D."/>
            <person name="Berriman M."/>
            <person name="Hertz-Fowler C."/>
        </authorList>
    </citation>
    <scope>NUCLEOTIDE SEQUENCE [LARGE SCALE GENOMIC DNA]</scope>
    <source>
        <strain evidence="2">MHOM/CI/86/DAL972</strain>
    </source>
</reference>
<dbReference type="RefSeq" id="XP_011773174.1">
    <property type="nucleotide sequence ID" value="XM_011774872.1"/>
</dbReference>
<dbReference type="AlphaFoldDB" id="C9ZNA9"/>
<dbReference type="GeneID" id="23861237"/>
<proteinExistence type="predicted"/>
<evidence type="ECO:0000313" key="2">
    <source>
        <dbReference type="Proteomes" id="UP000002316"/>
    </source>
</evidence>
<accession>C9ZNA9</accession>
<dbReference type="EMBL" id="FN554968">
    <property type="protein sequence ID" value="CBH10887.1"/>
    <property type="molecule type" value="Genomic_DNA"/>
</dbReference>